<evidence type="ECO:0000313" key="3">
    <source>
        <dbReference type="Proteomes" id="UP000199495"/>
    </source>
</evidence>
<gene>
    <name evidence="2" type="ORF">SAMN04487974_102183</name>
</gene>
<organism evidence="2 3">
    <name type="scientific">Pelagibacterium luteolum</name>
    <dbReference type="NCBI Taxonomy" id="440168"/>
    <lineage>
        <taxon>Bacteria</taxon>
        <taxon>Pseudomonadati</taxon>
        <taxon>Pseudomonadota</taxon>
        <taxon>Alphaproteobacteria</taxon>
        <taxon>Hyphomicrobiales</taxon>
        <taxon>Devosiaceae</taxon>
        <taxon>Pelagibacterium</taxon>
    </lineage>
</organism>
<dbReference type="EMBL" id="FNCS01000002">
    <property type="protein sequence ID" value="SDG35731.1"/>
    <property type="molecule type" value="Genomic_DNA"/>
</dbReference>
<keyword evidence="1" id="KW-0812">Transmembrane</keyword>
<keyword evidence="1" id="KW-1133">Transmembrane helix</keyword>
<dbReference type="AlphaFoldDB" id="A0A1G7TKJ8"/>
<protein>
    <submittedName>
        <fullName evidence="2">Uncharacterized protein</fullName>
    </submittedName>
</protein>
<dbReference type="STRING" id="440168.SAMN04487974_102183"/>
<accession>A0A1G7TKJ8</accession>
<evidence type="ECO:0000313" key="2">
    <source>
        <dbReference type="EMBL" id="SDG35731.1"/>
    </source>
</evidence>
<dbReference type="OrthoDB" id="9812802at2"/>
<feature type="transmembrane region" description="Helical" evidence="1">
    <location>
        <begin position="38"/>
        <end position="59"/>
    </location>
</feature>
<dbReference type="RefSeq" id="WP_090592781.1">
    <property type="nucleotide sequence ID" value="NZ_FNCS01000002.1"/>
</dbReference>
<reference evidence="2 3" key="1">
    <citation type="submission" date="2016-10" db="EMBL/GenBank/DDBJ databases">
        <authorList>
            <person name="de Groot N.N."/>
        </authorList>
    </citation>
    <scope>NUCLEOTIDE SEQUENCE [LARGE SCALE GENOMIC DNA]</scope>
    <source>
        <strain evidence="2 3">CGMCC 1.10267</strain>
    </source>
</reference>
<keyword evidence="3" id="KW-1185">Reference proteome</keyword>
<name>A0A1G7TKJ8_9HYPH</name>
<sequence>MKINMLVRQSHRWLSMIFIATVLAASFAAAIGQGTDSVLYYLPLPPLFLLMGSGVYLFALPYVAKWRGRASAPGA</sequence>
<evidence type="ECO:0000256" key="1">
    <source>
        <dbReference type="SAM" id="Phobius"/>
    </source>
</evidence>
<dbReference type="Proteomes" id="UP000199495">
    <property type="component" value="Unassembled WGS sequence"/>
</dbReference>
<proteinExistence type="predicted"/>
<keyword evidence="1" id="KW-0472">Membrane</keyword>